<dbReference type="Proteomes" id="UP000279470">
    <property type="component" value="Unassembled WGS sequence"/>
</dbReference>
<protein>
    <submittedName>
        <fullName evidence="3">Iron-sulfur cluster assembly accessory protein</fullName>
    </submittedName>
</protein>
<keyword evidence="4" id="KW-1185">Reference proteome</keyword>
<feature type="domain" description="Core" evidence="2">
    <location>
        <begin position="6"/>
        <end position="107"/>
    </location>
</feature>
<dbReference type="GO" id="GO:0005737">
    <property type="term" value="C:cytoplasm"/>
    <property type="evidence" value="ECO:0007669"/>
    <property type="project" value="TreeGrafter"/>
</dbReference>
<evidence type="ECO:0000256" key="1">
    <source>
        <dbReference type="ARBA" id="ARBA00006718"/>
    </source>
</evidence>
<comment type="caution">
    <text evidence="3">The sequence shown here is derived from an EMBL/GenBank/DDBJ whole genome shotgun (WGS) entry which is preliminary data.</text>
</comment>
<dbReference type="GO" id="GO:0016226">
    <property type="term" value="P:iron-sulfur cluster assembly"/>
    <property type="evidence" value="ECO:0007669"/>
    <property type="project" value="InterPro"/>
</dbReference>
<gene>
    <name evidence="3" type="ORF">EIC27_01355</name>
</gene>
<accession>A0A3S0FT34</accession>
<dbReference type="OrthoDB" id="9801228at2"/>
<dbReference type="RefSeq" id="WP_126044370.1">
    <property type="nucleotide sequence ID" value="NZ_RXFM01000011.1"/>
</dbReference>
<sequence length="111" mass="12206">MNKNIISITDSAAEHIKSLLKKDNKKPIGIGVNIESGGCSGSKYKFEYVYKKKELDEEIIDKGVSVFVNPSTVLKIFGTKLDYVDEKIKSGFVFINPNEKGKCGCGDSVLL</sequence>
<dbReference type="InterPro" id="IPR000361">
    <property type="entry name" value="ATAP_core_dom"/>
</dbReference>
<evidence type="ECO:0000259" key="2">
    <source>
        <dbReference type="Pfam" id="PF01521"/>
    </source>
</evidence>
<dbReference type="InterPro" id="IPR050322">
    <property type="entry name" value="Fe-S_cluster_asmbl/transfer"/>
</dbReference>
<dbReference type="PANTHER" id="PTHR10072:SF41">
    <property type="entry name" value="IRON-SULFUR CLUSTER ASSEMBLY 1 HOMOLOG, MITOCHONDRIAL"/>
    <property type="match status" value="1"/>
</dbReference>
<reference evidence="4" key="1">
    <citation type="submission" date="2018-11" db="EMBL/GenBank/DDBJ databases">
        <title>Phylogenetic, genomic, and biogeographic characterization of a novel and ubiquitous marine invertebrate-associated Rickettsiales parasite, Candidatus Marinoinvertebrata rohwerii, gen. nov., sp. nov.</title>
        <authorList>
            <person name="Klinges J.G."/>
            <person name="Rosales S.M."/>
            <person name="Mcminds R."/>
            <person name="Shaver E.C."/>
            <person name="Shantz A."/>
            <person name="Peters E.C."/>
            <person name="Burkepile D.E."/>
            <person name="Silliman B.R."/>
            <person name="Vega Thurber R.L."/>
        </authorList>
    </citation>
    <scope>NUCLEOTIDE SEQUENCE [LARGE SCALE GENOMIC DNA]</scope>
    <source>
        <strain evidence="4">a_cerv_44</strain>
    </source>
</reference>
<dbReference type="NCBIfam" id="TIGR00049">
    <property type="entry name" value="iron-sulfur cluster assembly accessory protein"/>
    <property type="match status" value="1"/>
</dbReference>
<dbReference type="PANTHER" id="PTHR10072">
    <property type="entry name" value="IRON-SULFUR CLUSTER ASSEMBLY PROTEIN"/>
    <property type="match status" value="1"/>
</dbReference>
<proteinExistence type="inferred from homology"/>
<dbReference type="EMBL" id="RXFM01000011">
    <property type="protein sequence ID" value="RST70854.1"/>
    <property type="molecule type" value="Genomic_DNA"/>
</dbReference>
<dbReference type="SUPFAM" id="SSF89360">
    <property type="entry name" value="HesB-like domain"/>
    <property type="match status" value="1"/>
</dbReference>
<dbReference type="InterPro" id="IPR035903">
    <property type="entry name" value="HesB-like_dom_sf"/>
</dbReference>
<dbReference type="InterPro" id="IPR016092">
    <property type="entry name" value="ATAP"/>
</dbReference>
<dbReference type="GO" id="GO:0051537">
    <property type="term" value="F:2 iron, 2 sulfur cluster binding"/>
    <property type="evidence" value="ECO:0007669"/>
    <property type="project" value="UniProtKB-ARBA"/>
</dbReference>
<organism evidence="3 4">
    <name type="scientific">Candidatus Aquarickettsia rohweri</name>
    <dbReference type="NCBI Taxonomy" id="2602574"/>
    <lineage>
        <taxon>Bacteria</taxon>
        <taxon>Pseudomonadati</taxon>
        <taxon>Pseudomonadota</taxon>
        <taxon>Alphaproteobacteria</taxon>
        <taxon>Rickettsiales</taxon>
        <taxon>Candidatus Midichloriaceae</taxon>
        <taxon>Candidatus Aquarickettsia</taxon>
    </lineage>
</organism>
<evidence type="ECO:0000313" key="4">
    <source>
        <dbReference type="Proteomes" id="UP000279470"/>
    </source>
</evidence>
<evidence type="ECO:0000313" key="3">
    <source>
        <dbReference type="EMBL" id="RST70854.1"/>
    </source>
</evidence>
<dbReference type="Gene3D" id="2.60.300.12">
    <property type="entry name" value="HesB-like domain"/>
    <property type="match status" value="1"/>
</dbReference>
<comment type="similarity">
    <text evidence="1">Belongs to the HesB/IscA family.</text>
</comment>
<dbReference type="AlphaFoldDB" id="A0A3S0FT34"/>
<name>A0A3S0FT34_9RICK</name>
<dbReference type="Pfam" id="PF01521">
    <property type="entry name" value="Fe-S_biosyn"/>
    <property type="match status" value="1"/>
</dbReference>